<protein>
    <submittedName>
        <fullName evidence="7">Sodium-dependent transporter</fullName>
    </submittedName>
</protein>
<proteinExistence type="predicted"/>
<name>A0ABV6YW90_UNCC1</name>
<feature type="transmembrane region" description="Helical" evidence="6">
    <location>
        <begin position="176"/>
        <end position="200"/>
    </location>
</feature>
<comment type="caution">
    <text evidence="7">The sequence shown here is derived from an EMBL/GenBank/DDBJ whole genome shotgun (WGS) entry which is preliminary data.</text>
</comment>
<dbReference type="Proteomes" id="UP001594351">
    <property type="component" value="Unassembled WGS sequence"/>
</dbReference>
<dbReference type="InterPro" id="IPR037272">
    <property type="entry name" value="SNS_sf"/>
</dbReference>
<feature type="transmembrane region" description="Helical" evidence="6">
    <location>
        <begin position="145"/>
        <end position="164"/>
    </location>
</feature>
<organism evidence="7 8">
    <name type="scientific">candidate division CSSED10-310 bacterium</name>
    <dbReference type="NCBI Taxonomy" id="2855610"/>
    <lineage>
        <taxon>Bacteria</taxon>
        <taxon>Bacteria division CSSED10-310</taxon>
    </lineage>
</organism>
<feature type="transmembrane region" description="Helical" evidence="6">
    <location>
        <begin position="384"/>
        <end position="406"/>
    </location>
</feature>
<feature type="transmembrane region" description="Helical" evidence="6">
    <location>
        <begin position="357"/>
        <end position="378"/>
    </location>
</feature>
<sequence length="491" mass="54963">METRDFWERRSSFVLAAIGSAIGLGNVWRFPYIAQKGGGGAFLIPYFVALLTAGIPLLILEMGLGQYMQNAAPTAFAKIRKKLEWFGWFAVCLSAGIVIYYSTILAWSWNYLYHSLNLSWSGDTERFFVEEVLHRSSGPGELGGMQWPLVIGMALTWVLIYWILRKGVSRVGKVVLVTVPVPWICLVILFIRGITLPNAIEGLAFYLTPDFSKIFDPEIWLLAYGQIFFSLSLGSGVMIAYGSYLTKKPEITNNAFITALANCGTSFFAGFAVFSTLGYLAFMTGVPVEQVSASGSGLAYMTYPTAISKLPAMNSFFAIVFFIMLVTLGIDSAFALQEAFTSGIIDKWRLSKSKVNLIFCVVAFLICLLFTTQAGYFWQDIADHYIADFGLVVTGLFQCIIIGYVLGTRDFRRYLNSISEIRLGIWWDVMIKYFTPVVLVIILTINIYKEIKQPYGNFPRWSLLVGGWGVLLVCILLGFYLYAKKGVEEER</sequence>
<feature type="transmembrane region" description="Helical" evidence="6">
    <location>
        <begin position="220"/>
        <end position="244"/>
    </location>
</feature>
<dbReference type="CDD" id="cd10334">
    <property type="entry name" value="SLC6sbd_u1"/>
    <property type="match status" value="1"/>
</dbReference>
<feature type="transmembrane region" description="Helical" evidence="6">
    <location>
        <begin position="85"/>
        <end position="109"/>
    </location>
</feature>
<feature type="transmembrane region" description="Helical" evidence="6">
    <location>
        <begin position="316"/>
        <end position="336"/>
    </location>
</feature>
<keyword evidence="8" id="KW-1185">Reference proteome</keyword>
<evidence type="ECO:0000313" key="8">
    <source>
        <dbReference type="Proteomes" id="UP001594351"/>
    </source>
</evidence>
<evidence type="ECO:0000256" key="5">
    <source>
        <dbReference type="ARBA" id="ARBA00023136"/>
    </source>
</evidence>
<feature type="transmembrane region" description="Helical" evidence="6">
    <location>
        <begin position="256"/>
        <end position="282"/>
    </location>
</feature>
<feature type="transmembrane region" description="Helical" evidence="6">
    <location>
        <begin position="43"/>
        <end position="64"/>
    </location>
</feature>
<keyword evidence="2" id="KW-0813">Transport</keyword>
<dbReference type="Pfam" id="PF00209">
    <property type="entry name" value="SNF"/>
    <property type="match status" value="2"/>
</dbReference>
<feature type="transmembrane region" description="Helical" evidence="6">
    <location>
        <begin position="12"/>
        <end position="31"/>
    </location>
</feature>
<evidence type="ECO:0000256" key="4">
    <source>
        <dbReference type="ARBA" id="ARBA00022989"/>
    </source>
</evidence>
<dbReference type="NCBIfam" id="NF037979">
    <property type="entry name" value="Na_transp"/>
    <property type="match status" value="1"/>
</dbReference>
<comment type="subcellular location">
    <subcellularLocation>
        <location evidence="1">Membrane</location>
        <topology evidence="1">Multi-pass membrane protein</topology>
    </subcellularLocation>
</comment>
<evidence type="ECO:0000256" key="6">
    <source>
        <dbReference type="SAM" id="Phobius"/>
    </source>
</evidence>
<feature type="transmembrane region" description="Helical" evidence="6">
    <location>
        <begin position="426"/>
        <end position="448"/>
    </location>
</feature>
<dbReference type="PANTHER" id="PTHR11616">
    <property type="entry name" value="SODIUM/CHLORIDE DEPENDENT TRANSPORTER"/>
    <property type="match status" value="1"/>
</dbReference>
<dbReference type="EMBL" id="JBHPBY010000099">
    <property type="protein sequence ID" value="MFC1850439.1"/>
    <property type="molecule type" value="Genomic_DNA"/>
</dbReference>
<dbReference type="InterPro" id="IPR000175">
    <property type="entry name" value="Na/ntran_symport"/>
</dbReference>
<gene>
    <name evidence="7" type="ORF">ACFL27_09640</name>
</gene>
<dbReference type="PANTHER" id="PTHR11616:SF240">
    <property type="entry name" value="BLOATED TUBULES, ISOFORM B-RELATED"/>
    <property type="match status" value="1"/>
</dbReference>
<keyword evidence="4 6" id="KW-1133">Transmembrane helix</keyword>
<evidence type="ECO:0000256" key="2">
    <source>
        <dbReference type="ARBA" id="ARBA00022448"/>
    </source>
</evidence>
<dbReference type="PROSITE" id="PS50267">
    <property type="entry name" value="NA_NEUROTRAN_SYMP_3"/>
    <property type="match status" value="1"/>
</dbReference>
<feature type="transmembrane region" description="Helical" evidence="6">
    <location>
        <begin position="460"/>
        <end position="483"/>
    </location>
</feature>
<evidence type="ECO:0000256" key="1">
    <source>
        <dbReference type="ARBA" id="ARBA00004141"/>
    </source>
</evidence>
<reference evidence="7 8" key="1">
    <citation type="submission" date="2024-09" db="EMBL/GenBank/DDBJ databases">
        <title>Laminarin stimulates single cell rates of sulfate reduction while oxygen inhibits transcriptomic activity in coastal marine sediment.</title>
        <authorList>
            <person name="Lindsay M."/>
            <person name="Orcutt B."/>
            <person name="Emerson D."/>
            <person name="Stepanauskas R."/>
            <person name="D'Angelo T."/>
        </authorList>
    </citation>
    <scope>NUCLEOTIDE SEQUENCE [LARGE SCALE GENOMIC DNA]</scope>
    <source>
        <strain evidence="7">SAG AM-311-K15</strain>
    </source>
</reference>
<dbReference type="SUPFAM" id="SSF161070">
    <property type="entry name" value="SNF-like"/>
    <property type="match status" value="1"/>
</dbReference>
<dbReference type="PRINTS" id="PR00176">
    <property type="entry name" value="NANEUSMPORT"/>
</dbReference>
<keyword evidence="3 6" id="KW-0812">Transmembrane</keyword>
<keyword evidence="5 6" id="KW-0472">Membrane</keyword>
<accession>A0ABV6YW90</accession>
<evidence type="ECO:0000256" key="3">
    <source>
        <dbReference type="ARBA" id="ARBA00022692"/>
    </source>
</evidence>
<evidence type="ECO:0000313" key="7">
    <source>
        <dbReference type="EMBL" id="MFC1850439.1"/>
    </source>
</evidence>